<keyword evidence="3" id="KW-1185">Reference proteome</keyword>
<dbReference type="Gene3D" id="1.20.120.450">
    <property type="entry name" value="dinb family like domain"/>
    <property type="match status" value="1"/>
</dbReference>
<gene>
    <name evidence="2" type="ORF">GCM10023183_29320</name>
</gene>
<sequence>METNTFLAQLQDRVQQIKATAQAEFLSLEPAALNFKPQPNSWSILECLEHLNRYSRFYLPAFEKAIAPALASGSAQLVKYSWFGKKSLEMVNPAGAKKHKTLARMNPQNSQLTKAVLDEFLQHQDTLLHLLSKATTADLNKKTVPVEFFQLLKLRLGEALEFVVLHEQRHLQQALRVKASAGQPLSLVV</sequence>
<feature type="domain" description="DinB-like" evidence="1">
    <location>
        <begin position="25"/>
        <end position="174"/>
    </location>
</feature>
<evidence type="ECO:0000313" key="2">
    <source>
        <dbReference type="EMBL" id="GAA4310951.1"/>
    </source>
</evidence>
<name>A0ABP8FU46_9BACT</name>
<dbReference type="RefSeq" id="WP_345167668.1">
    <property type="nucleotide sequence ID" value="NZ_BAABGX010000002.1"/>
</dbReference>
<dbReference type="Proteomes" id="UP001501844">
    <property type="component" value="Unassembled WGS sequence"/>
</dbReference>
<dbReference type="SUPFAM" id="SSF109854">
    <property type="entry name" value="DinB/YfiT-like putative metalloenzymes"/>
    <property type="match status" value="1"/>
</dbReference>
<reference evidence="3" key="1">
    <citation type="journal article" date="2019" name="Int. J. Syst. Evol. Microbiol.">
        <title>The Global Catalogue of Microorganisms (GCM) 10K type strain sequencing project: providing services to taxonomists for standard genome sequencing and annotation.</title>
        <authorList>
            <consortium name="The Broad Institute Genomics Platform"/>
            <consortium name="The Broad Institute Genome Sequencing Center for Infectious Disease"/>
            <person name="Wu L."/>
            <person name="Ma J."/>
        </authorList>
    </citation>
    <scope>NUCLEOTIDE SEQUENCE [LARGE SCALE GENOMIC DNA]</scope>
    <source>
        <strain evidence="3">JCM 17917</strain>
    </source>
</reference>
<proteinExistence type="predicted"/>
<dbReference type="EMBL" id="BAABGX010000002">
    <property type="protein sequence ID" value="GAA4310951.1"/>
    <property type="molecule type" value="Genomic_DNA"/>
</dbReference>
<protein>
    <submittedName>
        <fullName evidence="2">DinB family protein</fullName>
    </submittedName>
</protein>
<dbReference type="Pfam" id="PF12867">
    <property type="entry name" value="DinB_2"/>
    <property type="match status" value="1"/>
</dbReference>
<dbReference type="InterPro" id="IPR034660">
    <property type="entry name" value="DinB/YfiT-like"/>
</dbReference>
<accession>A0ABP8FU46</accession>
<organism evidence="2 3">
    <name type="scientific">Nibribacter koreensis</name>
    <dbReference type="NCBI Taxonomy" id="1084519"/>
    <lineage>
        <taxon>Bacteria</taxon>
        <taxon>Pseudomonadati</taxon>
        <taxon>Bacteroidota</taxon>
        <taxon>Cytophagia</taxon>
        <taxon>Cytophagales</taxon>
        <taxon>Hymenobacteraceae</taxon>
        <taxon>Nibribacter</taxon>
    </lineage>
</organism>
<evidence type="ECO:0000259" key="1">
    <source>
        <dbReference type="Pfam" id="PF12867"/>
    </source>
</evidence>
<evidence type="ECO:0000313" key="3">
    <source>
        <dbReference type="Proteomes" id="UP001501844"/>
    </source>
</evidence>
<comment type="caution">
    <text evidence="2">The sequence shown here is derived from an EMBL/GenBank/DDBJ whole genome shotgun (WGS) entry which is preliminary data.</text>
</comment>
<dbReference type="InterPro" id="IPR024775">
    <property type="entry name" value="DinB-like"/>
</dbReference>